<dbReference type="Pfam" id="PF08840">
    <property type="entry name" value="BAAT_C"/>
    <property type="match status" value="1"/>
</dbReference>
<feature type="domain" description="Acyl-CoA thioester hydrolase/bile acid-CoA amino acid N-acetyltransferase" evidence="3">
    <location>
        <begin position="157"/>
        <end position="211"/>
    </location>
</feature>
<evidence type="ECO:0000256" key="2">
    <source>
        <dbReference type="PIRSR" id="PIRSR016521-1"/>
    </source>
</evidence>
<accession>A0A5C6N457</accession>
<dbReference type="GO" id="GO:0006637">
    <property type="term" value="P:acyl-CoA metabolic process"/>
    <property type="evidence" value="ECO:0007669"/>
    <property type="project" value="InterPro"/>
</dbReference>
<evidence type="ECO:0000259" key="3">
    <source>
        <dbReference type="Pfam" id="PF04775"/>
    </source>
</evidence>
<dbReference type="PANTHER" id="PTHR10824">
    <property type="entry name" value="ACYL-COENZYME A THIOESTERASE-RELATED"/>
    <property type="match status" value="1"/>
</dbReference>
<feature type="active site" description="Charge relay system" evidence="2">
    <location>
        <position position="415"/>
    </location>
</feature>
<dbReference type="InterPro" id="IPR014940">
    <property type="entry name" value="BAAT_C"/>
</dbReference>
<dbReference type="PANTHER" id="PTHR10824:SF36">
    <property type="entry name" value="ACYL-COA THIOESTERASE 17-RELATED"/>
    <property type="match status" value="1"/>
</dbReference>
<reference evidence="5 6" key="1">
    <citation type="submission" date="2019-04" db="EMBL/GenBank/DDBJ databases">
        <title>Chromosome genome assembly for Takifugu flavidus.</title>
        <authorList>
            <person name="Xiao S."/>
        </authorList>
    </citation>
    <scope>NUCLEOTIDE SEQUENCE [LARGE SCALE GENOMIC DNA]</scope>
    <source>
        <strain evidence="5">HTHZ2018</strain>
        <tissue evidence="5">Muscle</tissue>
    </source>
</reference>
<dbReference type="InterPro" id="IPR016662">
    <property type="entry name" value="Acyl-CoA_thioEstase_long-chain"/>
</dbReference>
<comment type="similarity">
    <text evidence="1">Belongs to the C/M/P thioester hydrolase family.</text>
</comment>
<gene>
    <name evidence="5" type="ORF">D4764_04G0002350</name>
</gene>
<dbReference type="Pfam" id="PF04775">
    <property type="entry name" value="Bile_Hydr_Trans"/>
    <property type="match status" value="2"/>
</dbReference>
<dbReference type="Gene3D" id="2.60.40.2240">
    <property type="entry name" value="Acyl-CoA thioester hydrolase/BAAT N-terminal domain"/>
    <property type="match status" value="1"/>
</dbReference>
<protein>
    <submittedName>
        <fullName evidence="5">Acyl-coenzyme A thioesterase 4</fullName>
    </submittedName>
</protein>
<dbReference type="SUPFAM" id="SSF53474">
    <property type="entry name" value="alpha/beta-Hydrolases"/>
    <property type="match status" value="1"/>
</dbReference>
<feature type="domain" description="Acyl-CoA thioester hydrolase/bile acid-CoA amino acid N-acetyltransferase" evidence="3">
    <location>
        <begin position="43"/>
        <end position="123"/>
    </location>
</feature>
<dbReference type="InterPro" id="IPR042490">
    <property type="entry name" value="Thio_Ohase/BAAT_N"/>
</dbReference>
<keyword evidence="6" id="KW-1185">Reference proteome</keyword>
<dbReference type="InterPro" id="IPR006862">
    <property type="entry name" value="Thio_Ohase/aa_AcTrfase"/>
</dbReference>
<comment type="caution">
    <text evidence="5">The sequence shown here is derived from an EMBL/GenBank/DDBJ whole genome shotgun (WGS) entry which is preliminary data.</text>
</comment>
<evidence type="ECO:0000313" key="5">
    <source>
        <dbReference type="EMBL" id="TWW61588.1"/>
    </source>
</evidence>
<organism evidence="5 6">
    <name type="scientific">Takifugu flavidus</name>
    <name type="common">sansaifugu</name>
    <dbReference type="NCBI Taxonomy" id="433684"/>
    <lineage>
        <taxon>Eukaryota</taxon>
        <taxon>Metazoa</taxon>
        <taxon>Chordata</taxon>
        <taxon>Craniata</taxon>
        <taxon>Vertebrata</taxon>
        <taxon>Euteleostomi</taxon>
        <taxon>Actinopterygii</taxon>
        <taxon>Neopterygii</taxon>
        <taxon>Teleostei</taxon>
        <taxon>Neoteleostei</taxon>
        <taxon>Acanthomorphata</taxon>
        <taxon>Eupercaria</taxon>
        <taxon>Tetraodontiformes</taxon>
        <taxon>Tetradontoidea</taxon>
        <taxon>Tetraodontidae</taxon>
        <taxon>Takifugu</taxon>
    </lineage>
</organism>
<dbReference type="Gene3D" id="3.40.50.1820">
    <property type="entry name" value="alpha/beta hydrolase"/>
    <property type="match status" value="1"/>
</dbReference>
<feature type="active site" description="Charge relay system" evidence="2">
    <location>
        <position position="461"/>
    </location>
</feature>
<dbReference type="PIRSF" id="PIRSF016521">
    <property type="entry name" value="Acyl-CoA_hydro"/>
    <property type="match status" value="1"/>
</dbReference>
<evidence type="ECO:0000259" key="4">
    <source>
        <dbReference type="Pfam" id="PF08840"/>
    </source>
</evidence>
<feature type="active site" description="Charge relay system" evidence="2">
    <location>
        <position position="304"/>
    </location>
</feature>
<dbReference type="InterPro" id="IPR029058">
    <property type="entry name" value="AB_hydrolase_fold"/>
</dbReference>
<dbReference type="Proteomes" id="UP000324091">
    <property type="component" value="Chromosome 4"/>
</dbReference>
<sequence>MVSCVRLHRSLPCFHRAVGGLRWRSSYTPAPSITAAPVRTLVDEQINIKAHFLPRHSPVTVCAQMHSEDGDLWEAFAHYNTDADGTVSLTSDQSVGGSYLGCEPMGLFWSLQPAPGGREGLRQVTISGSLKGSPLHPSTCAISALLLTPERPPSLDIYRLRKKNVEIPFVVHVSLIEGHVSPCEAEGAELAAVTTERWYVAPGVRRTPVRHGGIIGTLFLPPGPGPFPAMLDLWGMGGGLVEYRAALFASRGYASLSLAYIGHKELPAPHNRMNVGDSYFKRAFQLLQDHPQVCAGKVGIIGLSFGVYLALRTAAQPGINPSCLVCVNGPAGSTVKLSDTEGRTEAFEDLFNFNCHLFPLFSVFLPSSELKYWSFDNKGHVSFKDVSLPANLSPENMVKVENIDCPLMFIVGEDDLSSASKENADLVWLICCFICPQIEETLKAAGKSHLFTRLSYPGAGHLIEPPYMPNSRASLWSAKPKKLITLWGGHPAPHAAAQEDSWRKILHFMEFNLRQ</sequence>
<name>A0A5C6N457_9TELE</name>
<dbReference type="AlphaFoldDB" id="A0A5C6N457"/>
<evidence type="ECO:0000256" key="1">
    <source>
        <dbReference type="ARBA" id="ARBA00006538"/>
    </source>
</evidence>
<dbReference type="FunFam" id="3.40.50.1820:FF:000024">
    <property type="entry name" value="acyl-coenzyme A thioesterase 4"/>
    <property type="match status" value="1"/>
</dbReference>
<dbReference type="GO" id="GO:0047617">
    <property type="term" value="F:fatty acyl-CoA hydrolase activity"/>
    <property type="evidence" value="ECO:0007669"/>
    <property type="project" value="TreeGrafter"/>
</dbReference>
<evidence type="ECO:0000313" key="6">
    <source>
        <dbReference type="Proteomes" id="UP000324091"/>
    </source>
</evidence>
<proteinExistence type="inferred from homology"/>
<dbReference type="EMBL" id="RHFK02000017">
    <property type="protein sequence ID" value="TWW61588.1"/>
    <property type="molecule type" value="Genomic_DNA"/>
</dbReference>
<dbReference type="GO" id="GO:0006631">
    <property type="term" value="P:fatty acid metabolic process"/>
    <property type="evidence" value="ECO:0007669"/>
    <property type="project" value="TreeGrafter"/>
</dbReference>
<feature type="domain" description="BAAT/Acyl-CoA thioester hydrolase C-terminal" evidence="4">
    <location>
        <begin position="278"/>
        <end position="513"/>
    </location>
</feature>